<dbReference type="Proteomes" id="UP000838821">
    <property type="component" value="Unassembled WGS sequence"/>
</dbReference>
<feature type="domain" description="Heparinase II/III-like C-terminal" evidence="5">
    <location>
        <begin position="350"/>
        <end position="570"/>
    </location>
</feature>
<evidence type="ECO:0008006" key="9">
    <source>
        <dbReference type="Google" id="ProtNLM"/>
    </source>
</evidence>
<dbReference type="PANTHER" id="PTHR39210">
    <property type="entry name" value="HEPARIN-SULFATE LYASE"/>
    <property type="match status" value="1"/>
</dbReference>
<comment type="caution">
    <text evidence="7">The sequence shown here is derived from an EMBL/GenBank/DDBJ whole genome shotgun (WGS) entry which is preliminary data.</text>
</comment>
<dbReference type="Gene3D" id="2.70.98.70">
    <property type="match status" value="1"/>
</dbReference>
<dbReference type="PANTHER" id="PTHR39210:SF1">
    <property type="entry name" value="HEPARIN-SULFATE LYASE"/>
    <property type="match status" value="1"/>
</dbReference>
<feature type="domain" description="Heparin-sulfate lyase N-terminal" evidence="6">
    <location>
        <begin position="57"/>
        <end position="295"/>
    </location>
</feature>
<dbReference type="EMBL" id="CAKMMW010000018">
    <property type="protein sequence ID" value="CAH1219852.1"/>
    <property type="molecule type" value="Genomic_DNA"/>
</dbReference>
<organism evidence="7 8">
    <name type="scientific">Paenibacillus allorhizoplanae</name>
    <dbReference type="NCBI Taxonomy" id="2905648"/>
    <lineage>
        <taxon>Bacteria</taxon>
        <taxon>Bacillati</taxon>
        <taxon>Bacillota</taxon>
        <taxon>Bacilli</taxon>
        <taxon>Bacillales</taxon>
        <taxon>Paenibacillaceae</taxon>
        <taxon>Paenibacillus</taxon>
    </lineage>
</organism>
<evidence type="ECO:0000256" key="4">
    <source>
        <dbReference type="ARBA" id="ARBA00023239"/>
    </source>
</evidence>
<name>A0ABM9CP53_9BACL</name>
<dbReference type="InterPro" id="IPR012480">
    <property type="entry name" value="Hepar_II_III_C"/>
</dbReference>
<keyword evidence="8" id="KW-1185">Reference proteome</keyword>
<evidence type="ECO:0000256" key="2">
    <source>
        <dbReference type="ARBA" id="ARBA00022729"/>
    </source>
</evidence>
<dbReference type="Gene3D" id="1.50.10.100">
    <property type="entry name" value="Chondroitin AC/alginate lyase"/>
    <property type="match status" value="1"/>
</dbReference>
<comment type="subcellular location">
    <subcellularLocation>
        <location evidence="1">Periplasm</location>
    </subcellularLocation>
</comment>
<dbReference type="SUPFAM" id="SSF48230">
    <property type="entry name" value="Chondroitin AC/alginate lyase"/>
    <property type="match status" value="1"/>
</dbReference>
<keyword evidence="3" id="KW-0574">Periplasm</keyword>
<gene>
    <name evidence="7" type="ORF">PAECIP111891_04986</name>
</gene>
<evidence type="ECO:0000259" key="6">
    <source>
        <dbReference type="Pfam" id="PF16889"/>
    </source>
</evidence>
<evidence type="ECO:0000256" key="3">
    <source>
        <dbReference type="ARBA" id="ARBA00022764"/>
    </source>
</evidence>
<evidence type="ECO:0000313" key="8">
    <source>
        <dbReference type="Proteomes" id="UP000838821"/>
    </source>
</evidence>
<keyword evidence="2" id="KW-0732">Signal</keyword>
<keyword evidence="4" id="KW-0456">Lyase</keyword>
<protein>
    <recommendedName>
        <fullName evidence="9">Heparin-sulfate lyase N-terminal domain-containing protein</fullName>
    </recommendedName>
</protein>
<evidence type="ECO:0000256" key="1">
    <source>
        <dbReference type="ARBA" id="ARBA00004418"/>
    </source>
</evidence>
<accession>A0ABM9CP53</accession>
<dbReference type="Pfam" id="PF16889">
    <property type="entry name" value="Hepar_II_III_N"/>
    <property type="match status" value="1"/>
</dbReference>
<dbReference type="InterPro" id="IPR008929">
    <property type="entry name" value="Chondroitin_lyas"/>
</dbReference>
<proteinExistence type="predicted"/>
<evidence type="ECO:0000313" key="7">
    <source>
        <dbReference type="EMBL" id="CAH1219852.1"/>
    </source>
</evidence>
<dbReference type="RefSeq" id="WP_236291107.1">
    <property type="nucleotide sequence ID" value="NZ_CAKMMW010000018.1"/>
</dbReference>
<dbReference type="InterPro" id="IPR031680">
    <property type="entry name" value="Hepar_II_III_N"/>
</dbReference>
<dbReference type="Pfam" id="PF07940">
    <property type="entry name" value="Hepar_II_III_C"/>
    <property type="match status" value="1"/>
</dbReference>
<sequence length="645" mass="73790">MQFYLTNVELREAAGTFKAYFPLRMKQILEQADHSCGGQFKLPYTMAAGEWINHGLRPDWLFNPTEDLEYTWILNRHWHLRELGIAYLLTDDERYVEAYKRHITSWIEQNPKPASLTYEQMVYFQRPGPWRLLEVGLRVQSWVWGYMLMSHSALMDGDFEKKWRDSLAEQATFLSRYLGETSINHATMHMQGLFMVGTFLADHAEAPYWRQLAQERLTLCLHDQIRVDGIQNELTPHYHTASLDMFGTPFLLAKQTGHPFPNSYLQKLKSMVAFSIATIRPDGKAVALSDSDSGAHVRAKVGFIGAICEDEAICQQGEISEDLLWLLGSEKFVYWTERMGGTEKEIRSTVAFPDSGYYVMQDAQQYVFFDAAPLGGAHGHADALHFEWMHRGRLIFGDSGRYTYQEGEWRRYFKGTSAHNTITVDGQDQTPYLSTQQWGEPEATVELHRWLSCEAYDFIDASHHGYARLSEPVAHRRWLLMGRSLPFLLVVDELDGVGTHEIEQMFHLSDKARVMDWSYRIDGGLEASISYEEELGKTSSCRMYWAGSAGAQASLAAKEGWRSDHYGTKKVIPVIAYRQSFTQRAVIATLCLPESETNESKAWQVTLLKVNEMEGRTEIQILLTGSVDSQVAIMVDQRGVSIEEN</sequence>
<evidence type="ECO:0000259" key="5">
    <source>
        <dbReference type="Pfam" id="PF07940"/>
    </source>
</evidence>
<reference evidence="7" key="1">
    <citation type="submission" date="2022-01" db="EMBL/GenBank/DDBJ databases">
        <authorList>
            <person name="Criscuolo A."/>
        </authorList>
    </citation>
    <scope>NUCLEOTIDE SEQUENCE</scope>
    <source>
        <strain evidence="7">CIP111891</strain>
    </source>
</reference>